<feature type="transmembrane region" description="Helical" evidence="1">
    <location>
        <begin position="63"/>
        <end position="84"/>
    </location>
</feature>
<proteinExistence type="predicted"/>
<dbReference type="EMBL" id="LBYC01000019">
    <property type="protein sequence ID" value="KKR41865.1"/>
    <property type="molecule type" value="Genomic_DNA"/>
</dbReference>
<name>A0A0G0T440_9BACT</name>
<evidence type="ECO:0000313" key="2">
    <source>
        <dbReference type="EMBL" id="KKR41865.1"/>
    </source>
</evidence>
<keyword evidence="1" id="KW-0472">Membrane</keyword>
<sequence length="297" mass="33610">MEENKIKSTASEESNKFVKTYAEDMASVLESDKEGLVKKIIHGEEEHEQEKKNLSPESKTNRLFMLIGFVLIFLALIILSYFLFKKEDINTVAVQKQFVPLIFNDKSEFVEIFGLNKDEVVETILRQINNTEVKIGGIKGIYLTENKQIIGLRRFISVIKSNFVPGEDKLFVDDNFLIGSMLTGLKSTSPTAGDFFILLKARSTADIFGPLRAWEEKMLTDLHKFAGIDLSAETNYLFTKDFEDGVIENKNARILHNKDGGIVLMYIFADENSVIITSSQPATHEIILRLASAEKKQ</sequence>
<accession>A0A0G0T440</accession>
<organism evidence="2 3">
    <name type="scientific">Candidatus Nomurabacteria bacterium GW2011_GWF2_40_12</name>
    <dbReference type="NCBI Taxonomy" id="1618776"/>
    <lineage>
        <taxon>Bacteria</taxon>
        <taxon>Candidatus Nomuraibacteriota</taxon>
    </lineage>
</organism>
<keyword evidence="1" id="KW-1133">Transmembrane helix</keyword>
<gene>
    <name evidence="2" type="ORF">UT78_C0019G0010</name>
</gene>
<dbReference type="Proteomes" id="UP000034301">
    <property type="component" value="Unassembled WGS sequence"/>
</dbReference>
<evidence type="ECO:0000313" key="3">
    <source>
        <dbReference type="Proteomes" id="UP000034301"/>
    </source>
</evidence>
<comment type="caution">
    <text evidence="2">The sequence shown here is derived from an EMBL/GenBank/DDBJ whole genome shotgun (WGS) entry which is preliminary data.</text>
</comment>
<protein>
    <submittedName>
        <fullName evidence="2">Uncharacterized protein</fullName>
    </submittedName>
</protein>
<evidence type="ECO:0000256" key="1">
    <source>
        <dbReference type="SAM" id="Phobius"/>
    </source>
</evidence>
<reference evidence="2 3" key="1">
    <citation type="journal article" date="2015" name="Nature">
        <title>rRNA introns, odd ribosomes, and small enigmatic genomes across a large radiation of phyla.</title>
        <authorList>
            <person name="Brown C.T."/>
            <person name="Hug L.A."/>
            <person name="Thomas B.C."/>
            <person name="Sharon I."/>
            <person name="Castelle C.J."/>
            <person name="Singh A."/>
            <person name="Wilkins M.J."/>
            <person name="Williams K.H."/>
            <person name="Banfield J.F."/>
        </authorList>
    </citation>
    <scope>NUCLEOTIDE SEQUENCE [LARGE SCALE GENOMIC DNA]</scope>
</reference>
<dbReference type="AlphaFoldDB" id="A0A0G0T440"/>
<keyword evidence="1" id="KW-0812">Transmembrane</keyword>